<organism evidence="1 2">
    <name type="scientific">Faecalibacterium langellae</name>
    <dbReference type="NCBI Taxonomy" id="3435293"/>
    <lineage>
        <taxon>Bacteria</taxon>
        <taxon>Bacillati</taxon>
        <taxon>Bacillota</taxon>
        <taxon>Clostridia</taxon>
        <taxon>Eubacteriales</taxon>
        <taxon>Oscillospiraceae</taxon>
        <taxon>Faecalibacterium</taxon>
    </lineage>
</organism>
<proteinExistence type="predicted"/>
<evidence type="ECO:0000313" key="2">
    <source>
        <dbReference type="Proteomes" id="UP000220959"/>
    </source>
</evidence>
<evidence type="ECO:0000313" key="1">
    <source>
        <dbReference type="EMBL" id="PDX60498.1"/>
    </source>
</evidence>
<sequence>MATDLTQEFCALRDTYIEKQFGRLNDMQRQAVFTTDGPLLILAGAGSGKTTVLVNRIANLIRFGSAHGSRQTPRPATEDDVKALRNAIMTGTDAPSWLDGMLRQNAVRSWNVMAITFTNKAAGELKERLRRMLGGEEGDEVFASTFHSACVRILRRWAEEIGYPRSFTIYDTDDSQRVMKAVYKDLNVDDKFLPIKAAINQMSRWKDQLVSPEQALASPAKDTKGALTARIYAAYEKRLKEAGAFDFDDLIYQTVQLLAEHPDVREFYQNKYRYLLVDEYQDTSVAQFRLVSLLTGPERNICVVGDDDQSIYRFRGATIENILNFEKLYPGTKTIRLEQNYRSTSNILNAANCVIQHNTERKGKTLWTDNGEGDKVQVYTAENEQDEASHIADVIGQHLKEGGHLADHAILYRMNAQSAPIESYFTRAGIPHKIVGGQRFNDRKEVKDIHSYMSIVANPRDDVRLRRIINEPARKIGNTTVEVIADLAAQEGVSMLDIISHADQYAKLSRAVMPLLKFWQIYQRLQDSLETRTLDEFASDVIELTGYKAMLEADAAKGHEDAADRLQNLGQLVNNVKNYCDQHGEEATLEGYLEDIALISDIDSYNESADQVVLMTIHSAKGLEFPYVFLIGMEEGVFPSEMSKYSEADLEEERRLAYVGITRAKKELYISNSVSRMLYGRTQRNEPSRFLREIEPEYIEETRSPVLEQRSRLGGWGSGYSDTVPGGASGYSGPSGWGRSAGGYGGGYGSGYSSGGRSGYLNREYNAGEGRGFGSAYANRGQSAGGYGSGYGRSGGSAGYGSGYGSAYGSGKTNGAAQQNTAKQINFTGTPAPKPVSSGPKHYEPGDIVEHKVFGRGQVVAVKPAAGDQIVEINFDKVGIKKTMANFAPLTKITEE</sequence>
<gene>
    <name evidence="1" type="ORF">CGS49_10970</name>
</gene>
<keyword evidence="2" id="KW-1185">Reference proteome</keyword>
<protein>
    <submittedName>
        <fullName evidence="1">ATP-dependent DNA helicase PcrA</fullName>
    </submittedName>
</protein>
<keyword evidence="1" id="KW-0547">Nucleotide-binding</keyword>
<comment type="caution">
    <text evidence="1">The sequence shown here is derived from an EMBL/GenBank/DDBJ whole genome shotgun (WGS) entry which is preliminary data.</text>
</comment>
<keyword evidence="1" id="KW-0067">ATP-binding</keyword>
<keyword evidence="1" id="KW-0378">Hydrolase</keyword>
<name>A0ACC9CX95_9FIRM</name>
<dbReference type="Proteomes" id="UP000220959">
    <property type="component" value="Unassembled WGS sequence"/>
</dbReference>
<accession>A0ACC9CX95</accession>
<keyword evidence="1" id="KW-0347">Helicase</keyword>
<reference evidence="1 2" key="1">
    <citation type="journal article" date="2017" name="Front. Microbiol.">
        <title>New Insights into the Diversity of the Genus Faecalibacterium.</title>
        <authorList>
            <person name="Benevides L."/>
            <person name="Burman S."/>
            <person name="Martin R."/>
            <person name="Robert V."/>
            <person name="Thomas M."/>
            <person name="Miquel S."/>
            <person name="Chain F."/>
            <person name="Sokol H."/>
            <person name="Bermudez-Humaran L.G."/>
            <person name="Morrison M."/>
            <person name="Langella P."/>
            <person name="Azevedo V.A."/>
            <person name="Chatel J.M."/>
            <person name="Soares S."/>
        </authorList>
    </citation>
    <scope>NUCLEOTIDE SEQUENCE [LARGE SCALE GENOMIC DNA]</scope>
    <source>
        <strain evidence="2">CNCM I-4541</strain>
    </source>
</reference>
<dbReference type="EMBL" id="NMTR01000021">
    <property type="protein sequence ID" value="PDX60498.1"/>
    <property type="molecule type" value="Genomic_DNA"/>
</dbReference>